<evidence type="ECO:0000256" key="7">
    <source>
        <dbReference type="SAM" id="Phobius"/>
    </source>
</evidence>
<feature type="domain" description="Rhodopsin" evidence="8">
    <location>
        <begin position="39"/>
        <end position="275"/>
    </location>
</feature>
<dbReference type="Pfam" id="PF20684">
    <property type="entry name" value="Fung_rhodopsin"/>
    <property type="match status" value="1"/>
</dbReference>
<evidence type="ECO:0000256" key="4">
    <source>
        <dbReference type="ARBA" id="ARBA00023136"/>
    </source>
</evidence>
<evidence type="ECO:0000256" key="2">
    <source>
        <dbReference type="ARBA" id="ARBA00022692"/>
    </source>
</evidence>
<dbReference type="InterPro" id="IPR049326">
    <property type="entry name" value="Rhodopsin_dom_fungi"/>
</dbReference>
<feature type="region of interest" description="Disordered" evidence="6">
    <location>
        <begin position="281"/>
        <end position="302"/>
    </location>
</feature>
<name>A0AA38RQW5_9PEZI</name>
<dbReference type="InterPro" id="IPR052337">
    <property type="entry name" value="SAT4-like"/>
</dbReference>
<evidence type="ECO:0000256" key="6">
    <source>
        <dbReference type="SAM" id="MobiDB-lite"/>
    </source>
</evidence>
<accession>A0AA38RQW5</accession>
<evidence type="ECO:0000256" key="3">
    <source>
        <dbReference type="ARBA" id="ARBA00022989"/>
    </source>
</evidence>
<dbReference type="EMBL" id="JANBVO010000018">
    <property type="protein sequence ID" value="KAJ9143703.1"/>
    <property type="molecule type" value="Genomic_DNA"/>
</dbReference>
<comment type="caution">
    <text evidence="9">The sequence shown here is derived from an EMBL/GenBank/DDBJ whole genome shotgun (WGS) entry which is preliminary data.</text>
</comment>
<keyword evidence="2 7" id="KW-0812">Transmembrane</keyword>
<comment type="subcellular location">
    <subcellularLocation>
        <location evidence="1">Membrane</location>
        <topology evidence="1">Multi-pass membrane protein</topology>
    </subcellularLocation>
</comment>
<feature type="transmembrane region" description="Helical" evidence="7">
    <location>
        <begin position="46"/>
        <end position="67"/>
    </location>
</feature>
<feature type="transmembrane region" description="Helical" evidence="7">
    <location>
        <begin position="177"/>
        <end position="199"/>
    </location>
</feature>
<keyword evidence="4 7" id="KW-0472">Membrane</keyword>
<organism evidence="9 10">
    <name type="scientific">Pleurostoma richardsiae</name>
    <dbReference type="NCBI Taxonomy" id="41990"/>
    <lineage>
        <taxon>Eukaryota</taxon>
        <taxon>Fungi</taxon>
        <taxon>Dikarya</taxon>
        <taxon>Ascomycota</taxon>
        <taxon>Pezizomycotina</taxon>
        <taxon>Sordariomycetes</taxon>
        <taxon>Sordariomycetidae</taxon>
        <taxon>Calosphaeriales</taxon>
        <taxon>Pleurostomataceae</taxon>
        <taxon>Pleurostoma</taxon>
    </lineage>
</organism>
<feature type="transmembrane region" description="Helical" evidence="7">
    <location>
        <begin position="249"/>
        <end position="270"/>
    </location>
</feature>
<dbReference type="PANTHER" id="PTHR33048">
    <property type="entry name" value="PTH11-LIKE INTEGRAL MEMBRANE PROTEIN (AFU_ORTHOLOGUE AFUA_5G11245)"/>
    <property type="match status" value="1"/>
</dbReference>
<protein>
    <recommendedName>
        <fullName evidence="8">Rhodopsin domain-containing protein</fullName>
    </recommendedName>
</protein>
<sequence length="377" mass="42347">MLLFPKNEHFVEDRGRSHQTTIIACAVATWSVAAAFVGMRFYTRRWLLNVIAAEDWVIVGALVFSAAESAGFIEQTAYGLGRHMSGISNENLVKLNRAGWYSILWYSLTLCLTKTSILLLYIRILTYDWVRRAAHLLLASVLVTNAWTFAVVMSACVPLRAFWDPSVSPVYCHGQSFYWASTGMHMGTDFLICLLPMPVIVAMRVRWRQKLLLYCIFAFGFFVCVVSIIRLLCLIAQNSKKDTTYDNLAIPIWTCIEVNTAIVCACVMTLKPLATKLLGRRSKPRRRPVPSQQVALSEGHPPTIGSKPAKFFQARQDSSWIEVPGRVHSDVRNLDEDEDEGVSVKPRDLEVHIMLDKDMPSSIPSAHVREVQSPAGP</sequence>
<reference evidence="9" key="1">
    <citation type="submission" date="2022-07" db="EMBL/GenBank/DDBJ databases">
        <title>Fungi with potential for degradation of polypropylene.</title>
        <authorList>
            <person name="Gostincar C."/>
        </authorList>
    </citation>
    <scope>NUCLEOTIDE SEQUENCE</scope>
    <source>
        <strain evidence="9">EXF-13308</strain>
    </source>
</reference>
<proteinExistence type="inferred from homology"/>
<feature type="transmembrane region" description="Helical" evidence="7">
    <location>
        <begin position="211"/>
        <end position="237"/>
    </location>
</feature>
<evidence type="ECO:0000256" key="1">
    <source>
        <dbReference type="ARBA" id="ARBA00004141"/>
    </source>
</evidence>
<evidence type="ECO:0000256" key="5">
    <source>
        <dbReference type="ARBA" id="ARBA00038359"/>
    </source>
</evidence>
<dbReference type="AlphaFoldDB" id="A0AA38RQW5"/>
<feature type="transmembrane region" description="Helical" evidence="7">
    <location>
        <begin position="20"/>
        <end position="39"/>
    </location>
</feature>
<dbReference type="PANTHER" id="PTHR33048:SF47">
    <property type="entry name" value="INTEGRAL MEMBRANE PROTEIN-RELATED"/>
    <property type="match status" value="1"/>
</dbReference>
<feature type="region of interest" description="Disordered" evidence="6">
    <location>
        <begin position="357"/>
        <end position="377"/>
    </location>
</feature>
<comment type="similarity">
    <text evidence="5">Belongs to the SAT4 family.</text>
</comment>
<feature type="transmembrane region" description="Helical" evidence="7">
    <location>
        <begin position="103"/>
        <end position="122"/>
    </location>
</feature>
<evidence type="ECO:0000313" key="10">
    <source>
        <dbReference type="Proteomes" id="UP001174694"/>
    </source>
</evidence>
<keyword evidence="10" id="KW-1185">Reference proteome</keyword>
<evidence type="ECO:0000313" key="9">
    <source>
        <dbReference type="EMBL" id="KAJ9143703.1"/>
    </source>
</evidence>
<dbReference type="GO" id="GO:0016020">
    <property type="term" value="C:membrane"/>
    <property type="evidence" value="ECO:0007669"/>
    <property type="project" value="UniProtKB-SubCell"/>
</dbReference>
<evidence type="ECO:0000259" key="8">
    <source>
        <dbReference type="Pfam" id="PF20684"/>
    </source>
</evidence>
<feature type="transmembrane region" description="Helical" evidence="7">
    <location>
        <begin position="134"/>
        <end position="157"/>
    </location>
</feature>
<dbReference type="Proteomes" id="UP001174694">
    <property type="component" value="Unassembled WGS sequence"/>
</dbReference>
<keyword evidence="3 7" id="KW-1133">Transmembrane helix</keyword>
<gene>
    <name evidence="9" type="ORF">NKR23_g6266</name>
</gene>